<evidence type="ECO:0000313" key="3">
    <source>
        <dbReference type="Proteomes" id="UP000265703"/>
    </source>
</evidence>
<dbReference type="InterPro" id="IPR000073">
    <property type="entry name" value="AB_hydrolase_1"/>
</dbReference>
<comment type="caution">
    <text evidence="2">The sequence shown here is derived from an EMBL/GenBank/DDBJ whole genome shotgun (WGS) entry which is preliminary data.</text>
</comment>
<dbReference type="EMBL" id="QKYT01000415">
    <property type="protein sequence ID" value="RIA85603.1"/>
    <property type="molecule type" value="Genomic_DNA"/>
</dbReference>
<dbReference type="SUPFAM" id="SSF53474">
    <property type="entry name" value="alpha/beta-Hydrolases"/>
    <property type="match status" value="1"/>
</dbReference>
<proteinExistence type="predicted"/>
<dbReference type="AlphaFoldDB" id="A0A397SHF3"/>
<dbReference type="PANTHER" id="PTHR42886">
    <property type="entry name" value="RE40534P-RELATED"/>
    <property type="match status" value="1"/>
</dbReference>
<accession>A0A397SHF3</accession>
<evidence type="ECO:0000259" key="1">
    <source>
        <dbReference type="Pfam" id="PF00561"/>
    </source>
</evidence>
<gene>
    <name evidence="2" type="ORF">C1645_879198</name>
</gene>
<dbReference type="PANTHER" id="PTHR42886:SF53">
    <property type="entry name" value="ALPHA_BETA-HYDROLASES SUPERFAMILY PROTEIN"/>
    <property type="match status" value="1"/>
</dbReference>
<dbReference type="Gene3D" id="3.90.190.10">
    <property type="entry name" value="Protein tyrosine phosphatase superfamily"/>
    <property type="match status" value="1"/>
</dbReference>
<dbReference type="OrthoDB" id="9988524at2759"/>
<dbReference type="Pfam" id="PF00561">
    <property type="entry name" value="Abhydrolase_1"/>
    <property type="match status" value="1"/>
</dbReference>
<reference evidence="2 3" key="1">
    <citation type="submission" date="2018-06" db="EMBL/GenBank/DDBJ databases">
        <title>Comparative genomics reveals the genomic features of Rhizophagus irregularis, R. cerebriforme, R. diaphanum and Gigaspora rosea, and their symbiotic lifestyle signature.</title>
        <authorList>
            <person name="Morin E."/>
            <person name="San Clemente H."/>
            <person name="Chen E.C.H."/>
            <person name="De La Providencia I."/>
            <person name="Hainaut M."/>
            <person name="Kuo A."/>
            <person name="Kohler A."/>
            <person name="Murat C."/>
            <person name="Tang N."/>
            <person name="Roy S."/>
            <person name="Loubradou J."/>
            <person name="Henrissat B."/>
            <person name="Grigoriev I.V."/>
            <person name="Corradi N."/>
            <person name="Roux C."/>
            <person name="Martin F.M."/>
        </authorList>
    </citation>
    <scope>NUCLEOTIDE SEQUENCE [LARGE SCALE GENOMIC DNA]</scope>
    <source>
        <strain evidence="2 3">DAOM 227022</strain>
    </source>
</reference>
<dbReference type="InterPro" id="IPR026893">
    <property type="entry name" value="Tyr/Ser_Pase_IphP-type"/>
</dbReference>
<sequence length="548" mass="63422">MSIRKDELLRIKNNKGQTIVGILERKFPKQSTRDAKIGIICHGVQAHKNFSFQPKLAKELSFDTFRFDFRGNGESDFISIDYGNNENEIEDIDTVVKYLEREYGYQLYALIGHSVGNISAYHYATKMNRNIPHFVAISARYHFSHLLKNYPKEYLEKFKNEGFKMNEYKFYGEIKRVMTTFEGFSNFVSIDMSFVSDLPESTSVFIIHGASDEYTSPNDAAVFSSIIPNNTLKIIMGANHAFTDHSDELISSITDYFSNEFQSTRFFERNKFITKIPRYLGVEGVTNFRDLGGYPFSVNLTQKYVRKRFIFRSGNLIGITKNGIKTLNLLNIQNVFDFRTTIEVQEIGFANIPEVNRIHISVFKDVDHSRDALLKKLSLYSQGSSDVCMIILDEGRSAYKVVFQHILNYPNRPFIIHGAVGNDRTGMFCMLVLKLCGVNDDIIAREYEITDRNIQHDKDTIKTYYDVCKGYFTMDEIRKIMSSEYESMILTLHKFSDIYGTVENYLNEYLGFTQQEIDQIKNNLMADYTENINNYNRDNGSLYLKSVL</sequence>
<organism evidence="2 3">
    <name type="scientific">Glomus cerebriforme</name>
    <dbReference type="NCBI Taxonomy" id="658196"/>
    <lineage>
        <taxon>Eukaryota</taxon>
        <taxon>Fungi</taxon>
        <taxon>Fungi incertae sedis</taxon>
        <taxon>Mucoromycota</taxon>
        <taxon>Glomeromycotina</taxon>
        <taxon>Glomeromycetes</taxon>
        <taxon>Glomerales</taxon>
        <taxon>Glomeraceae</taxon>
        <taxon>Glomus</taxon>
    </lineage>
</organism>
<dbReference type="Gene3D" id="3.40.50.1820">
    <property type="entry name" value="alpha/beta hydrolase"/>
    <property type="match status" value="1"/>
</dbReference>
<dbReference type="InterPro" id="IPR029058">
    <property type="entry name" value="AB_hydrolase_fold"/>
</dbReference>
<dbReference type="GO" id="GO:0004721">
    <property type="term" value="F:phosphoprotein phosphatase activity"/>
    <property type="evidence" value="ECO:0007669"/>
    <property type="project" value="InterPro"/>
</dbReference>
<feature type="domain" description="AB hydrolase-1" evidence="1">
    <location>
        <begin position="39"/>
        <end position="146"/>
    </location>
</feature>
<protein>
    <submittedName>
        <fullName evidence="2">Protein-tyrosine phosphatase-like protein</fullName>
    </submittedName>
</protein>
<evidence type="ECO:0000313" key="2">
    <source>
        <dbReference type="EMBL" id="RIA85603.1"/>
    </source>
</evidence>
<name>A0A397SHF3_9GLOM</name>
<dbReference type="Proteomes" id="UP000265703">
    <property type="component" value="Unassembled WGS sequence"/>
</dbReference>
<dbReference type="SUPFAM" id="SSF52799">
    <property type="entry name" value="(Phosphotyrosine protein) phosphatases II"/>
    <property type="match status" value="1"/>
</dbReference>
<dbReference type="InterPro" id="IPR029021">
    <property type="entry name" value="Prot-tyrosine_phosphatase-like"/>
</dbReference>
<keyword evidence="3" id="KW-1185">Reference proteome</keyword>
<dbReference type="Pfam" id="PF13350">
    <property type="entry name" value="Y_phosphatase3"/>
    <property type="match status" value="1"/>
</dbReference>
<dbReference type="STRING" id="658196.A0A397SHF3"/>